<sequence length="293" mass="30546">MRVFVTGATGFIGSAVVRELIDAGHQVVGLARSDATATSLTAAGAEVHRGDLDNLGSLRDGAAAADGVVHTAFIHDFSDYAGAAQTDRRAIEAMGEALVESDRPFVVASGIAVSTPGRAATEEDAADPGFPRASEEALSFADRGVRVSVVRLPPSVHGTGDHGFVPQLIATARVKGVSAYPGDGSNRWPAVHRLDAAHLFRLALEGAPAGARLHAVGDAGVPVRDIAEVIGRHLGLPVNSIAAERAFDHFGFIGGIFAMDLPASSTLTQNRLDWHPVQPGLIDDLETGHYFKD</sequence>
<evidence type="ECO:0000259" key="1">
    <source>
        <dbReference type="Pfam" id="PF01370"/>
    </source>
</evidence>
<dbReference type="Pfam" id="PF01370">
    <property type="entry name" value="Epimerase"/>
    <property type="match status" value="1"/>
</dbReference>
<dbReference type="Proteomes" id="UP000230971">
    <property type="component" value="Unassembled WGS sequence"/>
</dbReference>
<dbReference type="Proteomes" id="UP000193907">
    <property type="component" value="Unassembled WGS sequence"/>
</dbReference>
<keyword evidence="4" id="KW-1185">Reference proteome</keyword>
<accession>A0A1X1RLB7</accession>
<dbReference type="InterPro" id="IPR001509">
    <property type="entry name" value="Epimerase_deHydtase"/>
</dbReference>
<dbReference type="SUPFAM" id="SSF51735">
    <property type="entry name" value="NAD(P)-binding Rossmann-fold domains"/>
    <property type="match status" value="1"/>
</dbReference>
<evidence type="ECO:0000313" key="3">
    <source>
        <dbReference type="EMBL" id="PIB78342.1"/>
    </source>
</evidence>
<evidence type="ECO:0000313" key="5">
    <source>
        <dbReference type="Proteomes" id="UP000230971"/>
    </source>
</evidence>
<dbReference type="EMBL" id="LQOM01000044">
    <property type="protein sequence ID" value="ORV08583.1"/>
    <property type="molecule type" value="Genomic_DNA"/>
</dbReference>
<dbReference type="EMBL" id="PDKV01000016">
    <property type="protein sequence ID" value="PIB78342.1"/>
    <property type="molecule type" value="Genomic_DNA"/>
</dbReference>
<dbReference type="CDD" id="cd05262">
    <property type="entry name" value="SDR_a7"/>
    <property type="match status" value="1"/>
</dbReference>
<dbReference type="GO" id="GO:0004029">
    <property type="term" value="F:aldehyde dehydrogenase (NAD+) activity"/>
    <property type="evidence" value="ECO:0007669"/>
    <property type="project" value="TreeGrafter"/>
</dbReference>
<reference evidence="3 5" key="2">
    <citation type="journal article" date="2017" name="Infect. Genet. Evol.">
        <title>The new phylogeny of the genus Mycobacterium: The old and the news.</title>
        <authorList>
            <person name="Tortoli E."/>
            <person name="Fedrizzi T."/>
            <person name="Meehan C.J."/>
            <person name="Trovato A."/>
            <person name="Grottola A."/>
            <person name="Giacobazzi E."/>
            <person name="Serpini G.F."/>
            <person name="Tagliazucchi S."/>
            <person name="Fabio A."/>
            <person name="Bettua C."/>
            <person name="Bertorelli R."/>
            <person name="Frascaro F."/>
            <person name="De Sanctis V."/>
            <person name="Pecorari M."/>
            <person name="Jousson O."/>
            <person name="Segata N."/>
            <person name="Cirillo D.M."/>
        </authorList>
    </citation>
    <scope>NUCLEOTIDE SEQUENCE [LARGE SCALE GENOMIC DNA]</scope>
    <source>
        <strain evidence="3 5">NCTC 12882</strain>
    </source>
</reference>
<dbReference type="Gene3D" id="3.40.50.720">
    <property type="entry name" value="NAD(P)-binding Rossmann-like Domain"/>
    <property type="match status" value="1"/>
</dbReference>
<dbReference type="OrthoDB" id="9787292at2"/>
<dbReference type="PANTHER" id="PTHR48079">
    <property type="entry name" value="PROTEIN YEEZ"/>
    <property type="match status" value="1"/>
</dbReference>
<dbReference type="InterPro" id="IPR051783">
    <property type="entry name" value="NAD(P)-dependent_oxidoreduct"/>
</dbReference>
<reference evidence="2 4" key="1">
    <citation type="submission" date="2016-01" db="EMBL/GenBank/DDBJ databases">
        <title>The new phylogeny of the genus Mycobacterium.</title>
        <authorList>
            <person name="Tarcisio F."/>
            <person name="Conor M."/>
            <person name="Antonella G."/>
            <person name="Elisabetta G."/>
            <person name="Giulia F.S."/>
            <person name="Sara T."/>
            <person name="Anna F."/>
            <person name="Clotilde B."/>
            <person name="Roberto B."/>
            <person name="Veronica D.S."/>
            <person name="Fabio R."/>
            <person name="Monica P."/>
            <person name="Olivier J."/>
            <person name="Enrico T."/>
            <person name="Nicola S."/>
        </authorList>
    </citation>
    <scope>NUCLEOTIDE SEQUENCE [LARGE SCALE GENOMIC DNA]</scope>
    <source>
        <strain evidence="2 4">DSM 44243</strain>
    </source>
</reference>
<dbReference type="GO" id="GO:0005737">
    <property type="term" value="C:cytoplasm"/>
    <property type="evidence" value="ECO:0007669"/>
    <property type="project" value="TreeGrafter"/>
</dbReference>
<dbReference type="RefSeq" id="WP_062538642.1">
    <property type="nucleotide sequence ID" value="NZ_BBUN01000043.1"/>
</dbReference>
<organism evidence="2 4">
    <name type="scientific">Mycobacterium celatum</name>
    <dbReference type="NCBI Taxonomy" id="28045"/>
    <lineage>
        <taxon>Bacteria</taxon>
        <taxon>Bacillati</taxon>
        <taxon>Actinomycetota</taxon>
        <taxon>Actinomycetes</taxon>
        <taxon>Mycobacteriales</taxon>
        <taxon>Mycobacteriaceae</taxon>
        <taxon>Mycobacterium</taxon>
    </lineage>
</organism>
<proteinExistence type="predicted"/>
<evidence type="ECO:0000313" key="4">
    <source>
        <dbReference type="Proteomes" id="UP000193907"/>
    </source>
</evidence>
<dbReference type="STRING" id="28045.AWB95_18770"/>
<gene>
    <name evidence="2" type="ORF">AWB95_18770</name>
    <name evidence="3" type="ORF">CQY23_13850</name>
</gene>
<dbReference type="AlphaFoldDB" id="A0A1X1RLB7"/>
<feature type="domain" description="NAD-dependent epimerase/dehydratase" evidence="1">
    <location>
        <begin position="3"/>
        <end position="206"/>
    </location>
</feature>
<dbReference type="PANTHER" id="PTHR48079:SF6">
    <property type="entry name" value="NAD(P)-BINDING DOMAIN-CONTAINING PROTEIN-RELATED"/>
    <property type="match status" value="1"/>
</dbReference>
<comment type="caution">
    <text evidence="2">The sequence shown here is derived from an EMBL/GenBank/DDBJ whole genome shotgun (WGS) entry which is preliminary data.</text>
</comment>
<protein>
    <submittedName>
        <fullName evidence="2">3-beta hydroxysteroid dehydrogenase</fullName>
    </submittedName>
</protein>
<evidence type="ECO:0000313" key="2">
    <source>
        <dbReference type="EMBL" id="ORV08583.1"/>
    </source>
</evidence>
<name>A0A1X1RLB7_MYCCE</name>
<dbReference type="InterPro" id="IPR036291">
    <property type="entry name" value="NAD(P)-bd_dom_sf"/>
</dbReference>